<proteinExistence type="predicted"/>
<evidence type="ECO:0000313" key="5">
    <source>
        <dbReference type="Proteomes" id="UP001595836"/>
    </source>
</evidence>
<accession>A0ABV9PN14</accession>
<sequence>MTPTSRSSDQGRSLLRSRGAVMASLVAILSGAAVTGALMVSAINDPSSDRAGRIAAVVPQVDPRTLSGPAYASATAGTCLTWSVDAADQVSSFDTVDCAQPHRFEVAARIDLSEVPGFGDDQPLPDSADLAPVGTDRCLPLVTEYAGGREVDPEGRFTGLVVPPSQEGWDKGDHSVLCGVAASELDGRSALSTGLFAEADQHRRWEPGTCLGFTAEGLPGAPIPCAEDHSIEIVSDLDVSGIFPEGPTPPEPSVQSELTAQACLDAGIAYFGDGEALRRSTLISTLVNPISEVSWLTGSRTVNCGLMRSADPGPFAVLRGSATQGVLVDGQTPVAPTTTIIPPPGQQPGGEAGATTGGDQSTISVPVPGGNP</sequence>
<dbReference type="Proteomes" id="UP001595836">
    <property type="component" value="Unassembled WGS sequence"/>
</dbReference>
<evidence type="ECO:0000313" key="4">
    <source>
        <dbReference type="EMBL" id="MFC4754497.1"/>
    </source>
</evidence>
<feature type="transmembrane region" description="Helical" evidence="2">
    <location>
        <begin position="21"/>
        <end position="43"/>
    </location>
</feature>
<evidence type="ECO:0000256" key="1">
    <source>
        <dbReference type="SAM" id="MobiDB-lite"/>
    </source>
</evidence>
<protein>
    <submittedName>
        <fullName evidence="4">Septum formation family protein</fullName>
    </submittedName>
</protein>
<keyword evidence="2" id="KW-0812">Transmembrane</keyword>
<comment type="caution">
    <text evidence="4">The sequence shown here is derived from an EMBL/GenBank/DDBJ whole genome shotgun (WGS) entry which is preliminary data.</text>
</comment>
<evidence type="ECO:0000256" key="2">
    <source>
        <dbReference type="SAM" id="Phobius"/>
    </source>
</evidence>
<dbReference type="Pfam" id="PF13845">
    <property type="entry name" value="Septum_form"/>
    <property type="match status" value="1"/>
</dbReference>
<evidence type="ECO:0000259" key="3">
    <source>
        <dbReference type="Pfam" id="PF13845"/>
    </source>
</evidence>
<dbReference type="InterPro" id="IPR026004">
    <property type="entry name" value="Septum_form"/>
</dbReference>
<organism evidence="4 5">
    <name type="scientific">Dietzia aurantiaca</name>
    <dbReference type="NCBI Taxonomy" id="983873"/>
    <lineage>
        <taxon>Bacteria</taxon>
        <taxon>Bacillati</taxon>
        <taxon>Actinomycetota</taxon>
        <taxon>Actinomycetes</taxon>
        <taxon>Mycobacteriales</taxon>
        <taxon>Dietziaceae</taxon>
        <taxon>Dietzia</taxon>
    </lineage>
</organism>
<keyword evidence="2" id="KW-0472">Membrane</keyword>
<keyword evidence="5" id="KW-1185">Reference proteome</keyword>
<dbReference type="RefSeq" id="WP_344992525.1">
    <property type="nucleotide sequence ID" value="NZ_BAABCD010000019.1"/>
</dbReference>
<keyword evidence="2" id="KW-1133">Transmembrane helix</keyword>
<reference evidence="5" key="1">
    <citation type="journal article" date="2019" name="Int. J. Syst. Evol. Microbiol.">
        <title>The Global Catalogue of Microorganisms (GCM) 10K type strain sequencing project: providing services to taxonomists for standard genome sequencing and annotation.</title>
        <authorList>
            <consortium name="The Broad Institute Genomics Platform"/>
            <consortium name="The Broad Institute Genome Sequencing Center for Infectious Disease"/>
            <person name="Wu L."/>
            <person name="Ma J."/>
        </authorList>
    </citation>
    <scope>NUCLEOTIDE SEQUENCE [LARGE SCALE GENOMIC DNA]</scope>
    <source>
        <strain evidence="5">JCM 11882</strain>
    </source>
</reference>
<feature type="domain" description="Septum formation-related" evidence="3">
    <location>
        <begin position="76"/>
        <end position="304"/>
    </location>
</feature>
<dbReference type="EMBL" id="JBHSHP010000018">
    <property type="protein sequence ID" value="MFC4754497.1"/>
    <property type="molecule type" value="Genomic_DNA"/>
</dbReference>
<feature type="compositionally biased region" description="Gly residues" evidence="1">
    <location>
        <begin position="347"/>
        <end position="356"/>
    </location>
</feature>
<gene>
    <name evidence="4" type="ORF">ACFO7U_06875</name>
</gene>
<feature type="region of interest" description="Disordered" evidence="1">
    <location>
        <begin position="338"/>
        <end position="372"/>
    </location>
</feature>
<name>A0ABV9PN14_9ACTN</name>